<evidence type="ECO:0000313" key="2">
    <source>
        <dbReference type="Proteomes" id="UP001485043"/>
    </source>
</evidence>
<accession>A0AAW1SLI3</accession>
<comment type="caution">
    <text evidence="1">The sequence shown here is derived from an EMBL/GenBank/DDBJ whole genome shotgun (WGS) entry which is preliminary data.</text>
</comment>
<sequence>MLPLPGPHNRTQPCPSRKVVSLGERAAAAGQQHAAQQGPRLYNHFANGGGHWDQGMIGLDGPAPVETWEGIGVSSFGAPLDGPDF</sequence>
<reference evidence="1 2" key="1">
    <citation type="journal article" date="2024" name="Nat. Commun.">
        <title>Phylogenomics reveals the evolutionary origins of lichenization in chlorophyte algae.</title>
        <authorList>
            <person name="Puginier C."/>
            <person name="Libourel C."/>
            <person name="Otte J."/>
            <person name="Skaloud P."/>
            <person name="Haon M."/>
            <person name="Grisel S."/>
            <person name="Petersen M."/>
            <person name="Berrin J.G."/>
            <person name="Delaux P.M."/>
            <person name="Dal Grande F."/>
            <person name="Keller J."/>
        </authorList>
    </citation>
    <scope>NUCLEOTIDE SEQUENCE [LARGE SCALE GENOMIC DNA]</scope>
    <source>
        <strain evidence="1 2">SAG 2523</strain>
    </source>
</reference>
<dbReference type="Proteomes" id="UP001485043">
    <property type="component" value="Unassembled WGS sequence"/>
</dbReference>
<gene>
    <name evidence="1" type="ORF">WJX84_007334</name>
</gene>
<evidence type="ECO:0000313" key="1">
    <source>
        <dbReference type="EMBL" id="KAK9848840.1"/>
    </source>
</evidence>
<organism evidence="1 2">
    <name type="scientific">Apatococcus fuscideae</name>
    <dbReference type="NCBI Taxonomy" id="2026836"/>
    <lineage>
        <taxon>Eukaryota</taxon>
        <taxon>Viridiplantae</taxon>
        <taxon>Chlorophyta</taxon>
        <taxon>core chlorophytes</taxon>
        <taxon>Trebouxiophyceae</taxon>
        <taxon>Chlorellales</taxon>
        <taxon>Chlorellaceae</taxon>
        <taxon>Apatococcus</taxon>
    </lineage>
</organism>
<dbReference type="EMBL" id="JALJOV010001378">
    <property type="protein sequence ID" value="KAK9848840.1"/>
    <property type="molecule type" value="Genomic_DNA"/>
</dbReference>
<keyword evidence="2" id="KW-1185">Reference proteome</keyword>
<name>A0AAW1SLI3_9CHLO</name>
<dbReference type="AlphaFoldDB" id="A0AAW1SLI3"/>
<proteinExistence type="predicted"/>
<protein>
    <submittedName>
        <fullName evidence="1">Uncharacterized protein</fullName>
    </submittedName>
</protein>